<organism evidence="12 13">
    <name type="scientific">Uruburuella testudinis</name>
    <dbReference type="NCBI Taxonomy" id="1282863"/>
    <lineage>
        <taxon>Bacteria</taxon>
        <taxon>Pseudomonadati</taxon>
        <taxon>Pseudomonadota</taxon>
        <taxon>Betaproteobacteria</taxon>
        <taxon>Neisseriales</taxon>
        <taxon>Neisseriaceae</taxon>
        <taxon>Uruburuella</taxon>
    </lineage>
</organism>
<dbReference type="InterPro" id="IPR050123">
    <property type="entry name" value="Prok_molybdopt-oxidoreductase"/>
</dbReference>
<comment type="cofactor">
    <cofactor evidence="1">
        <name>Mo-bis(molybdopterin guanine dinucleotide)</name>
        <dbReference type="ChEBI" id="CHEBI:60539"/>
    </cofactor>
</comment>
<dbReference type="InterPro" id="IPR006657">
    <property type="entry name" value="MoPterin_dinucl-bd_dom"/>
</dbReference>
<dbReference type="Gene3D" id="3.40.228.10">
    <property type="entry name" value="Dimethylsulfoxide Reductase, domain 2"/>
    <property type="match status" value="1"/>
</dbReference>
<dbReference type="PANTHER" id="PTHR43105">
    <property type="entry name" value="RESPIRATORY NITRATE REDUCTASE"/>
    <property type="match status" value="1"/>
</dbReference>
<keyword evidence="6" id="KW-0479">Metal-binding</keyword>
<dbReference type="InterPro" id="IPR041953">
    <property type="entry name" value="YdeP_MopB"/>
</dbReference>
<dbReference type="Gene3D" id="3.40.50.740">
    <property type="match status" value="1"/>
</dbReference>
<evidence type="ECO:0000259" key="10">
    <source>
        <dbReference type="Pfam" id="PF00384"/>
    </source>
</evidence>
<dbReference type="InterPro" id="IPR006656">
    <property type="entry name" value="Mopterin_OxRdtase"/>
</dbReference>
<comment type="cofactor">
    <cofactor evidence="2">
        <name>[4Fe-4S] cluster</name>
        <dbReference type="ChEBI" id="CHEBI:49883"/>
    </cofactor>
</comment>
<protein>
    <submittedName>
        <fullName evidence="12">FdhF/YdeP family oxidoreductase</fullName>
    </submittedName>
</protein>
<feature type="domain" description="Molybdopterin dinucleotide-binding" evidence="11">
    <location>
        <begin position="642"/>
        <end position="752"/>
    </location>
</feature>
<dbReference type="Pfam" id="PF01568">
    <property type="entry name" value="Molydop_binding"/>
    <property type="match status" value="1"/>
</dbReference>
<dbReference type="CDD" id="cd02787">
    <property type="entry name" value="MopB_CT_ydeP"/>
    <property type="match status" value="1"/>
</dbReference>
<dbReference type="NCBIfam" id="TIGR01701">
    <property type="entry name" value="Fdhalpha-like"/>
    <property type="match status" value="1"/>
</dbReference>
<name>A0ABY4DTF8_9NEIS</name>
<evidence type="ECO:0000256" key="7">
    <source>
        <dbReference type="ARBA" id="ARBA00023002"/>
    </source>
</evidence>
<dbReference type="SUPFAM" id="SSF53706">
    <property type="entry name" value="Formate dehydrogenase/DMSO reductase, domains 1-3"/>
    <property type="match status" value="1"/>
</dbReference>
<evidence type="ECO:0000256" key="4">
    <source>
        <dbReference type="ARBA" id="ARBA00022485"/>
    </source>
</evidence>
<dbReference type="SUPFAM" id="SSF50692">
    <property type="entry name" value="ADC-like"/>
    <property type="match status" value="1"/>
</dbReference>
<reference evidence="12 13" key="1">
    <citation type="journal article" date="2022" name="Res Sq">
        <title>Evolution of multicellular longitudinally dividing oral cavity symbionts (Neisseriaceae).</title>
        <authorList>
            <person name="Nyongesa S."/>
            <person name="Weber P."/>
            <person name="Bernet E."/>
            <person name="Pullido F."/>
            <person name="Nieckarz M."/>
            <person name="Delaby M."/>
            <person name="Nieves C."/>
            <person name="Viehboeck T."/>
            <person name="Krause N."/>
            <person name="Rivera-Millot A."/>
            <person name="Nakamura A."/>
            <person name="Vischer N."/>
            <person name="VanNieuwenhze M."/>
            <person name="Brun Y."/>
            <person name="Cava F."/>
            <person name="Bulgheresi S."/>
            <person name="Veyrier F."/>
        </authorList>
    </citation>
    <scope>NUCLEOTIDE SEQUENCE [LARGE SCALE GENOMIC DNA]</scope>
    <source>
        <strain evidence="12 13">CCUG 63373m</strain>
    </source>
</reference>
<dbReference type="Gene3D" id="2.40.40.20">
    <property type="match status" value="1"/>
</dbReference>
<evidence type="ECO:0000256" key="5">
    <source>
        <dbReference type="ARBA" id="ARBA00022505"/>
    </source>
</evidence>
<evidence type="ECO:0000256" key="6">
    <source>
        <dbReference type="ARBA" id="ARBA00022723"/>
    </source>
</evidence>
<dbReference type="RefSeq" id="WP_244785237.1">
    <property type="nucleotide sequence ID" value="NZ_CP091508.1"/>
</dbReference>
<dbReference type="Proteomes" id="UP000829817">
    <property type="component" value="Chromosome"/>
</dbReference>
<evidence type="ECO:0000259" key="11">
    <source>
        <dbReference type="Pfam" id="PF01568"/>
    </source>
</evidence>
<keyword evidence="7" id="KW-0560">Oxidoreductase</keyword>
<accession>A0ABY4DTF8</accession>
<dbReference type="PANTHER" id="PTHR43105:SF4">
    <property type="entry name" value="PROTEIN YDEP"/>
    <property type="match status" value="1"/>
</dbReference>
<dbReference type="EMBL" id="CP091508">
    <property type="protein sequence ID" value="UOO81975.1"/>
    <property type="molecule type" value="Genomic_DNA"/>
</dbReference>
<sequence>MAHSKIHHGHYPAGGWLAAKALGDAFHEQMNMREEIKIMFEMNKPGGFDCPGCAWPDANPPHPVEMCENGGKAMSWEATSKRTTPEFFAKHTVGELLGWCDYDLENEGRLTHPMKYDAVSDTYQAVEWDTAFAEVGALLQSYAPETVEFYTSGRTSNEAAFLYQLFGREYGHNNFPDCSNMCHEPTSVGLPPAIGVGKATITLDDLAECDLLISIGHNPGTNHPRMLTYLREISRRGAKIVAINPLKERGLIDFIPPQSPMQMVDFQPTKLASDYYTVRVGGDAALLKGVMRCVIEAHEAALAAGQPAVLDEAFIAEHTSGYEALRADVLAVPWDKIEQVSGLARSQIEAIARLYIEAERTIICYGMGATQHESGTQNIQQMVNLLLLKGNIGRPGTGISPVRGHSNVQGDRTVGITEKPNAALIGNLEKRYGFDVPKTWGHAAVASMQAIAEGRAKALICMGGNLVMAMPDQSRCIPGVKSLDLAVHIGTKLNRSHLTISKNTYLFPVLGRTEIDRQAGGEQAVTVEDSMSMVHASWGKLEPASPHLKSECAVVAGMAKATLPDSKVDWDKLIGNYDLIRDDIEFVFPEFAGFNEKIRRPGGFHLRNAAAEREWNTPNGKANFLVMDGINEDPRAGDSSRFSLTTLRSHDQYNTTVYGLDDRYRGVYGMRNVLFINAAEAAGLGVAEGDKVNIEALDKAGRPTGRRLDGLVVVVIEMADRAAATYFPEANDLVDLENFDKASGIPAYKNVPIRIEKAPA</sequence>
<dbReference type="CDD" id="cd02767">
    <property type="entry name" value="MopB_ydeP"/>
    <property type="match status" value="1"/>
</dbReference>
<evidence type="ECO:0000313" key="13">
    <source>
        <dbReference type="Proteomes" id="UP000829817"/>
    </source>
</evidence>
<dbReference type="PIRSF" id="PIRSF000144">
    <property type="entry name" value="CbbBc"/>
    <property type="match status" value="1"/>
</dbReference>
<evidence type="ECO:0000256" key="1">
    <source>
        <dbReference type="ARBA" id="ARBA00001942"/>
    </source>
</evidence>
<keyword evidence="4" id="KW-0004">4Fe-4S</keyword>
<proteinExistence type="inferred from homology"/>
<evidence type="ECO:0000256" key="8">
    <source>
        <dbReference type="ARBA" id="ARBA00023004"/>
    </source>
</evidence>
<keyword evidence="8" id="KW-0408">Iron</keyword>
<dbReference type="InterPro" id="IPR009010">
    <property type="entry name" value="Asp_de-COase-like_dom_sf"/>
</dbReference>
<comment type="similarity">
    <text evidence="3">Belongs to the prokaryotic molybdopterin-containing oxidoreductase family.</text>
</comment>
<dbReference type="InterPro" id="IPR037951">
    <property type="entry name" value="MopB_CT_YdeP"/>
</dbReference>
<feature type="domain" description="Molybdopterin oxidoreductase" evidence="10">
    <location>
        <begin position="109"/>
        <end position="487"/>
    </location>
</feature>
<evidence type="ECO:0000256" key="3">
    <source>
        <dbReference type="ARBA" id="ARBA00010312"/>
    </source>
</evidence>
<gene>
    <name evidence="12" type="ORF">LVJ83_00400</name>
</gene>
<evidence type="ECO:0000256" key="9">
    <source>
        <dbReference type="ARBA" id="ARBA00023014"/>
    </source>
</evidence>
<dbReference type="Pfam" id="PF00384">
    <property type="entry name" value="Molybdopterin"/>
    <property type="match status" value="1"/>
</dbReference>
<keyword evidence="13" id="KW-1185">Reference proteome</keyword>
<keyword evidence="9" id="KW-0411">Iron-sulfur</keyword>
<keyword evidence="5" id="KW-0500">Molybdenum</keyword>
<dbReference type="InterPro" id="IPR010046">
    <property type="entry name" value="Mopterin_OxRdtse_a_bac"/>
</dbReference>
<evidence type="ECO:0000313" key="12">
    <source>
        <dbReference type="EMBL" id="UOO81975.1"/>
    </source>
</evidence>
<evidence type="ECO:0000256" key="2">
    <source>
        <dbReference type="ARBA" id="ARBA00001966"/>
    </source>
</evidence>